<keyword evidence="7" id="KW-1005">Bacterial flagellum biogenesis</keyword>
<dbReference type="GO" id="GO:0015031">
    <property type="term" value="P:protein transport"/>
    <property type="evidence" value="ECO:0007669"/>
    <property type="project" value="UniProtKB-KW"/>
</dbReference>
<evidence type="ECO:0000256" key="8">
    <source>
        <dbReference type="ARBA" id="ARBA00022927"/>
    </source>
</evidence>
<keyword evidence="11" id="KW-0969">Cilium</keyword>
<keyword evidence="11" id="KW-0966">Cell projection</keyword>
<evidence type="ECO:0000256" key="7">
    <source>
        <dbReference type="ARBA" id="ARBA00022795"/>
    </source>
</evidence>
<dbReference type="STRING" id="1122142.SAMN02910414_00043"/>
<dbReference type="GO" id="GO:0006935">
    <property type="term" value="P:chemotaxis"/>
    <property type="evidence" value="ECO:0007669"/>
    <property type="project" value="UniProtKB-KW"/>
</dbReference>
<evidence type="ECO:0000256" key="6">
    <source>
        <dbReference type="ARBA" id="ARBA00022500"/>
    </source>
</evidence>
<accession>A0A1H3EYZ2</accession>
<reference evidence="11 12" key="1">
    <citation type="submission" date="2016-10" db="EMBL/GenBank/DDBJ databases">
        <authorList>
            <person name="de Groot N.N."/>
        </authorList>
    </citation>
    <scope>NUCLEOTIDE SEQUENCE [LARGE SCALE GENOMIC DNA]</scope>
    <source>
        <strain evidence="11 12">DSM 14045</strain>
    </source>
</reference>
<keyword evidence="10" id="KW-1006">Bacterial flagellum protein export</keyword>
<evidence type="ECO:0000256" key="5">
    <source>
        <dbReference type="ARBA" id="ARBA00022475"/>
    </source>
</evidence>
<evidence type="ECO:0000256" key="9">
    <source>
        <dbReference type="ARBA" id="ARBA00023136"/>
    </source>
</evidence>
<evidence type="ECO:0000256" key="4">
    <source>
        <dbReference type="ARBA" id="ARBA00022448"/>
    </source>
</evidence>
<evidence type="ECO:0000313" key="11">
    <source>
        <dbReference type="EMBL" id="SDX83278.1"/>
    </source>
</evidence>
<dbReference type="Pfam" id="PF02050">
    <property type="entry name" value="FliJ"/>
    <property type="match status" value="1"/>
</dbReference>
<protein>
    <recommendedName>
        <fullName evidence="3">Flagellar FliJ protein</fullName>
    </recommendedName>
</protein>
<evidence type="ECO:0000313" key="12">
    <source>
        <dbReference type="Proteomes" id="UP000183918"/>
    </source>
</evidence>
<sequence length="153" mass="18176">MSMAKFIYSMDNILNIKRKLENQAKIAFAQANTKYNEEDQKLKDLCLKKVEYDAILRDSLNGEKKLDLAELTKCRNNINVVKKMIQFQVIEVNNAKRIRDEQRLLLQEKIKERKTHEVLKEKAFEQFKRELMKEEAKEIDGLISYTYSNNNDK</sequence>
<dbReference type="GO" id="GO:0005886">
    <property type="term" value="C:plasma membrane"/>
    <property type="evidence" value="ECO:0007669"/>
    <property type="project" value="UniProtKB-SubCell"/>
</dbReference>
<name>A0A1H3EYZ2_9FIRM</name>
<dbReference type="InterPro" id="IPR053716">
    <property type="entry name" value="Flag_assembly_chemotaxis_eff"/>
</dbReference>
<evidence type="ECO:0000256" key="2">
    <source>
        <dbReference type="ARBA" id="ARBA00010004"/>
    </source>
</evidence>
<keyword evidence="6" id="KW-0145">Chemotaxis</keyword>
<keyword evidence="11" id="KW-0282">Flagellum</keyword>
<keyword evidence="8" id="KW-0653">Protein transport</keyword>
<keyword evidence="9" id="KW-0472">Membrane</keyword>
<dbReference type="Proteomes" id="UP000183918">
    <property type="component" value="Unassembled WGS sequence"/>
</dbReference>
<gene>
    <name evidence="11" type="ORF">SAMN02910414_00043</name>
</gene>
<comment type="similarity">
    <text evidence="2">Belongs to the FliJ family.</text>
</comment>
<evidence type="ECO:0000256" key="3">
    <source>
        <dbReference type="ARBA" id="ARBA00020392"/>
    </source>
</evidence>
<keyword evidence="12" id="KW-1185">Reference proteome</keyword>
<dbReference type="GO" id="GO:0071973">
    <property type="term" value="P:bacterial-type flagellum-dependent cell motility"/>
    <property type="evidence" value="ECO:0007669"/>
    <property type="project" value="InterPro"/>
</dbReference>
<dbReference type="Gene3D" id="1.10.287.1700">
    <property type="match status" value="1"/>
</dbReference>
<evidence type="ECO:0000256" key="1">
    <source>
        <dbReference type="ARBA" id="ARBA00004413"/>
    </source>
</evidence>
<dbReference type="GO" id="GO:0009288">
    <property type="term" value="C:bacterial-type flagellum"/>
    <property type="evidence" value="ECO:0007669"/>
    <property type="project" value="InterPro"/>
</dbReference>
<dbReference type="GO" id="GO:0044781">
    <property type="term" value="P:bacterial-type flagellum organization"/>
    <property type="evidence" value="ECO:0007669"/>
    <property type="project" value="UniProtKB-KW"/>
</dbReference>
<evidence type="ECO:0000256" key="10">
    <source>
        <dbReference type="ARBA" id="ARBA00023225"/>
    </source>
</evidence>
<dbReference type="EMBL" id="FNPG01000004">
    <property type="protein sequence ID" value="SDX83278.1"/>
    <property type="molecule type" value="Genomic_DNA"/>
</dbReference>
<keyword evidence="4" id="KW-0813">Transport</keyword>
<dbReference type="AlphaFoldDB" id="A0A1H3EYZ2"/>
<keyword evidence="5" id="KW-1003">Cell membrane</keyword>
<proteinExistence type="inferred from homology"/>
<organism evidence="11 12">
    <name type="scientific">Lachnobacterium bovis DSM 14045</name>
    <dbReference type="NCBI Taxonomy" id="1122142"/>
    <lineage>
        <taxon>Bacteria</taxon>
        <taxon>Bacillati</taxon>
        <taxon>Bacillota</taxon>
        <taxon>Clostridia</taxon>
        <taxon>Lachnospirales</taxon>
        <taxon>Lachnospiraceae</taxon>
        <taxon>Lachnobacterium</taxon>
    </lineage>
</organism>
<dbReference type="NCBIfam" id="TIGR02473">
    <property type="entry name" value="flagell_FliJ"/>
    <property type="match status" value="1"/>
</dbReference>
<dbReference type="InterPro" id="IPR012823">
    <property type="entry name" value="Flagell_FliJ"/>
</dbReference>
<comment type="subcellular location">
    <subcellularLocation>
        <location evidence="1">Cell membrane</location>
        <topology evidence="1">Peripheral membrane protein</topology>
        <orientation evidence="1">Cytoplasmic side</orientation>
    </subcellularLocation>
</comment>